<sequence>MDWVGLGLLVVFVVLVLKSWWQERRSDLPQDARFDRSGVDFSIYLYSSKRGQLPRLDR</sequence>
<dbReference type="Proteomes" id="UP000510822">
    <property type="component" value="Chromosome"/>
</dbReference>
<accession>A0A7D5V8V8</accession>
<name>A0A7D5V8V8_9NEIS</name>
<proteinExistence type="predicted"/>
<gene>
    <name evidence="1" type="ORF">HZU75_05035</name>
</gene>
<dbReference type="RefSeq" id="WP_180308070.1">
    <property type="nucleotide sequence ID" value="NZ_CP058952.1"/>
</dbReference>
<dbReference type="KEGG" id="cfon:HZU75_05035"/>
<organism evidence="1 2">
    <name type="scientific">Chitinibacter fontanus</name>
    <dbReference type="NCBI Taxonomy" id="1737446"/>
    <lineage>
        <taxon>Bacteria</taxon>
        <taxon>Pseudomonadati</taxon>
        <taxon>Pseudomonadota</taxon>
        <taxon>Betaproteobacteria</taxon>
        <taxon>Neisseriales</taxon>
        <taxon>Chitinibacteraceae</taxon>
        <taxon>Chitinibacter</taxon>
    </lineage>
</organism>
<dbReference type="EMBL" id="CP058952">
    <property type="protein sequence ID" value="QLI80938.1"/>
    <property type="molecule type" value="Genomic_DNA"/>
</dbReference>
<dbReference type="AlphaFoldDB" id="A0A7D5V8V8"/>
<keyword evidence="2" id="KW-1185">Reference proteome</keyword>
<evidence type="ECO:0000313" key="1">
    <source>
        <dbReference type="EMBL" id="QLI80938.1"/>
    </source>
</evidence>
<protein>
    <submittedName>
        <fullName evidence="1">Uncharacterized protein</fullName>
    </submittedName>
</protein>
<reference evidence="1 2" key="1">
    <citation type="journal article" date="2016" name="Int. J. Syst. Evol. Microbiol.">
        <title>Chitinibacter fontanus sp. nov., isolated from a spring.</title>
        <authorList>
            <person name="Sheu S.Y."/>
            <person name="Li Y.S."/>
            <person name="Young C.C."/>
            <person name="Chen W.M."/>
        </authorList>
    </citation>
    <scope>NUCLEOTIDE SEQUENCE [LARGE SCALE GENOMIC DNA]</scope>
    <source>
        <strain evidence="1 2">STM-7</strain>
    </source>
</reference>
<evidence type="ECO:0000313" key="2">
    <source>
        <dbReference type="Proteomes" id="UP000510822"/>
    </source>
</evidence>